<comment type="subcellular location">
    <subcellularLocation>
        <location evidence="1">Cell membrane</location>
        <topology evidence="1">Multi-pass membrane protein</topology>
    </subcellularLocation>
</comment>
<evidence type="ECO:0000256" key="4">
    <source>
        <dbReference type="ARBA" id="ARBA00022679"/>
    </source>
</evidence>
<feature type="transmembrane region" description="Helical" evidence="8">
    <location>
        <begin position="376"/>
        <end position="394"/>
    </location>
</feature>
<dbReference type="GO" id="GO:0009103">
    <property type="term" value="P:lipopolysaccharide biosynthetic process"/>
    <property type="evidence" value="ECO:0007669"/>
    <property type="project" value="UniProtKB-ARBA"/>
</dbReference>
<dbReference type="Proteomes" id="UP000741360">
    <property type="component" value="Unassembled WGS sequence"/>
</dbReference>
<dbReference type="GO" id="GO:0010041">
    <property type="term" value="P:response to iron(III) ion"/>
    <property type="evidence" value="ECO:0007669"/>
    <property type="project" value="TreeGrafter"/>
</dbReference>
<accession>A0A932M1U4</accession>
<dbReference type="PANTHER" id="PTHR33908:SF3">
    <property type="entry name" value="UNDECAPRENYL PHOSPHATE-ALPHA-4-AMINO-4-DEOXY-L-ARABINOSE ARABINOSYL TRANSFERASE"/>
    <property type="match status" value="1"/>
</dbReference>
<keyword evidence="3" id="KW-0328">Glycosyltransferase</keyword>
<keyword evidence="4" id="KW-0808">Transferase</keyword>
<dbReference type="EMBL" id="JACPSX010000273">
    <property type="protein sequence ID" value="MBI3016192.1"/>
    <property type="molecule type" value="Genomic_DNA"/>
</dbReference>
<keyword evidence="6 8" id="KW-1133">Transmembrane helix</keyword>
<evidence type="ECO:0000313" key="10">
    <source>
        <dbReference type="EMBL" id="MBI3016192.1"/>
    </source>
</evidence>
<sequence length="513" mass="56904">MLAALLPVHGLPVRQSMKIPRRALIVVLLLLAALAWRLPNLGKTLDDDEFWTFRATQASWGQMIDDLVAQDSHPPLYYFLLKAWGRIDSGEAWARFLNVLAGVVALLVVYRIACRVQREKSALTTLGLAAILPQAVWNSQYLRSYMLAGLFSVLGIYAAGRFFEEPDRRRLWKWAALFVLGATVSLYSFYFSGLLLAAVGVYGIWKAGRSGKLKWWIACQAATLLLFAPWVPYLIRQLPVFINHPQMTARAGFYLGGVHRGGIARGALGILGLDQDLFAELPLHEVFSSAVLAAATLLAVVLLAVIAWRGYRELAREDGGREWAPLLAVCLVGPFLLALAAHEGLGIVLTSRYFLASSLIMPILFAGFVWSLKGPWAAGALVLLTVFFIFRDQAVVRYEIVDFKGAAAFTRANVIAGGVVIVPDDRRFSDYMQREKAFPGDQVFIRAKEFIEDPRRIERESGKVLLFEIDKLENHQLNDLVSRKLAEAKLKVVIAGKFGIMRAFVLEGGAGSR</sequence>
<evidence type="ECO:0000256" key="8">
    <source>
        <dbReference type="SAM" id="Phobius"/>
    </source>
</evidence>
<keyword evidence="7 8" id="KW-0472">Membrane</keyword>
<reference evidence="10" key="1">
    <citation type="submission" date="2020-07" db="EMBL/GenBank/DDBJ databases">
        <title>Huge and variable diversity of episymbiotic CPR bacteria and DPANN archaea in groundwater ecosystems.</title>
        <authorList>
            <person name="He C.Y."/>
            <person name="Keren R."/>
            <person name="Whittaker M."/>
            <person name="Farag I.F."/>
            <person name="Doudna J."/>
            <person name="Cate J.H.D."/>
            <person name="Banfield J.F."/>
        </authorList>
    </citation>
    <scope>NUCLEOTIDE SEQUENCE</scope>
    <source>
        <strain evidence="10">NC_groundwater_717_Ag_S-0.2um_59_8</strain>
    </source>
</reference>
<protein>
    <submittedName>
        <fullName evidence="10">Glycosyltransferase family 39 protein</fullName>
    </submittedName>
</protein>
<dbReference type="AlphaFoldDB" id="A0A932M1U4"/>
<dbReference type="PANTHER" id="PTHR33908">
    <property type="entry name" value="MANNOSYLTRANSFERASE YKCB-RELATED"/>
    <property type="match status" value="1"/>
</dbReference>
<feature type="transmembrane region" description="Helical" evidence="8">
    <location>
        <begin position="175"/>
        <end position="203"/>
    </location>
</feature>
<evidence type="ECO:0000313" key="11">
    <source>
        <dbReference type="Proteomes" id="UP000741360"/>
    </source>
</evidence>
<evidence type="ECO:0000256" key="1">
    <source>
        <dbReference type="ARBA" id="ARBA00004651"/>
    </source>
</evidence>
<feature type="transmembrane region" description="Helical" evidence="8">
    <location>
        <begin position="323"/>
        <end position="341"/>
    </location>
</feature>
<evidence type="ECO:0000256" key="3">
    <source>
        <dbReference type="ARBA" id="ARBA00022676"/>
    </source>
</evidence>
<feature type="transmembrane region" description="Helical" evidence="8">
    <location>
        <begin position="92"/>
        <end position="110"/>
    </location>
</feature>
<evidence type="ECO:0000256" key="6">
    <source>
        <dbReference type="ARBA" id="ARBA00022989"/>
    </source>
</evidence>
<organism evidence="10 11">
    <name type="scientific">Tectimicrobiota bacterium</name>
    <dbReference type="NCBI Taxonomy" id="2528274"/>
    <lineage>
        <taxon>Bacteria</taxon>
        <taxon>Pseudomonadati</taxon>
        <taxon>Nitrospinota/Tectimicrobiota group</taxon>
        <taxon>Candidatus Tectimicrobiota</taxon>
    </lineage>
</organism>
<comment type="caution">
    <text evidence="10">The sequence shown here is derived from an EMBL/GenBank/DDBJ whole genome shotgun (WGS) entry which is preliminary data.</text>
</comment>
<dbReference type="Pfam" id="PF13231">
    <property type="entry name" value="PMT_2"/>
    <property type="match status" value="1"/>
</dbReference>
<gene>
    <name evidence="10" type="ORF">HYY65_14280</name>
</gene>
<name>A0A932M1U4_UNCTE</name>
<keyword evidence="2" id="KW-1003">Cell membrane</keyword>
<proteinExistence type="predicted"/>
<dbReference type="InterPro" id="IPR038731">
    <property type="entry name" value="RgtA/B/C-like"/>
</dbReference>
<dbReference type="InterPro" id="IPR050297">
    <property type="entry name" value="LipidA_mod_glycosyltrf_83"/>
</dbReference>
<evidence type="ECO:0000256" key="2">
    <source>
        <dbReference type="ARBA" id="ARBA00022475"/>
    </source>
</evidence>
<feature type="transmembrane region" description="Helical" evidence="8">
    <location>
        <begin position="215"/>
        <end position="235"/>
    </location>
</feature>
<evidence type="ECO:0000256" key="7">
    <source>
        <dbReference type="ARBA" id="ARBA00023136"/>
    </source>
</evidence>
<dbReference type="GO" id="GO:0005886">
    <property type="term" value="C:plasma membrane"/>
    <property type="evidence" value="ECO:0007669"/>
    <property type="project" value="UniProtKB-SubCell"/>
</dbReference>
<evidence type="ECO:0000256" key="5">
    <source>
        <dbReference type="ARBA" id="ARBA00022692"/>
    </source>
</evidence>
<evidence type="ECO:0000259" key="9">
    <source>
        <dbReference type="Pfam" id="PF13231"/>
    </source>
</evidence>
<feature type="transmembrane region" description="Helical" evidence="8">
    <location>
        <begin position="290"/>
        <end position="311"/>
    </location>
</feature>
<feature type="transmembrane region" description="Helical" evidence="8">
    <location>
        <begin position="145"/>
        <end position="163"/>
    </location>
</feature>
<dbReference type="GO" id="GO:0016763">
    <property type="term" value="F:pentosyltransferase activity"/>
    <property type="evidence" value="ECO:0007669"/>
    <property type="project" value="TreeGrafter"/>
</dbReference>
<feature type="domain" description="Glycosyltransferase RgtA/B/C/D-like" evidence="9">
    <location>
        <begin position="72"/>
        <end position="232"/>
    </location>
</feature>
<keyword evidence="5 8" id="KW-0812">Transmembrane</keyword>